<proteinExistence type="predicted"/>
<sequence length="64" mass="7760">MCLIENISLIYINLFVMRLKNVNNITINLLGWDIEIARVNIFLIKKIKKYKKSVDVYLKRWYII</sequence>
<protein>
    <submittedName>
        <fullName evidence="1">Uncharacterized protein</fullName>
    </submittedName>
</protein>
<feature type="non-terminal residue" evidence="1">
    <location>
        <position position="64"/>
    </location>
</feature>
<evidence type="ECO:0000313" key="1">
    <source>
        <dbReference type="EMBL" id="ETJ17177.1"/>
    </source>
</evidence>
<reference evidence="1" key="1">
    <citation type="submission" date="2013-12" db="EMBL/GenBank/DDBJ databases">
        <title>A Varibaculum cambriense genome reconstructed from a premature infant gut community with otherwise low bacterial novelty that shifts toward anaerobic metabolism during the third week of life.</title>
        <authorList>
            <person name="Brown C.T."/>
            <person name="Sharon I."/>
            <person name="Thomas B.C."/>
            <person name="Castelle C.J."/>
            <person name="Morowitz M.J."/>
            <person name="Banfield J.F."/>
        </authorList>
    </citation>
    <scope>NUCLEOTIDE SEQUENCE</scope>
</reference>
<dbReference type="EMBL" id="AZMM01018794">
    <property type="protein sequence ID" value="ETJ17177.1"/>
    <property type="molecule type" value="Genomic_DNA"/>
</dbReference>
<organism evidence="1">
    <name type="scientific">human gut metagenome</name>
    <dbReference type="NCBI Taxonomy" id="408170"/>
    <lineage>
        <taxon>unclassified sequences</taxon>
        <taxon>metagenomes</taxon>
        <taxon>organismal metagenomes</taxon>
    </lineage>
</organism>
<accession>W1WG33</accession>
<name>W1WG33_9ZZZZ</name>
<comment type="caution">
    <text evidence="1">The sequence shown here is derived from an EMBL/GenBank/DDBJ whole genome shotgun (WGS) entry which is preliminary data.</text>
</comment>
<gene>
    <name evidence="1" type="ORF">Q604_UNBc4C00013G0001</name>
</gene>
<dbReference type="AlphaFoldDB" id="W1WG33"/>